<sequence>MLVFAAGFHPIYGQQLLYIKNPEWLDRASIRWPEKSDTIPGSRKDYKAILGESGGTLSIPHIEKKPEGQGPVEEVSDVERAALAAAAGDLDAVAGECKPFVGCKPTGEGKYDTSARDAERSVIGGLMGS</sequence>
<protein>
    <submittedName>
        <fullName evidence="1">Uncharacterized protein</fullName>
    </submittedName>
</protein>
<evidence type="ECO:0000313" key="2">
    <source>
        <dbReference type="Proteomes" id="UP000095008"/>
    </source>
</evidence>
<name>A0A1C2IAC6_ACITH</name>
<dbReference type="EMBL" id="LWRY01000096">
    <property type="protein sequence ID" value="OCX72928.1"/>
    <property type="molecule type" value="Genomic_DNA"/>
</dbReference>
<dbReference type="AlphaFoldDB" id="A0A1C2IAC6"/>
<dbReference type="Proteomes" id="UP000095008">
    <property type="component" value="Unassembled WGS sequence"/>
</dbReference>
<proteinExistence type="predicted"/>
<comment type="caution">
    <text evidence="1">The sequence shown here is derived from an EMBL/GenBank/DDBJ whole genome shotgun (WGS) entry which is preliminary data.</text>
</comment>
<organism evidence="1 2">
    <name type="scientific">Acidithiobacillus thiooxidans</name>
    <name type="common">Thiobacillus thiooxidans</name>
    <dbReference type="NCBI Taxonomy" id="930"/>
    <lineage>
        <taxon>Bacteria</taxon>
        <taxon>Pseudomonadati</taxon>
        <taxon>Pseudomonadota</taxon>
        <taxon>Acidithiobacillia</taxon>
        <taxon>Acidithiobacillales</taxon>
        <taxon>Acidithiobacillaceae</taxon>
        <taxon>Acidithiobacillus</taxon>
    </lineage>
</organism>
<accession>A0A1C2IAC6</accession>
<evidence type="ECO:0000313" key="1">
    <source>
        <dbReference type="EMBL" id="OCX72928.1"/>
    </source>
</evidence>
<dbReference type="RefSeq" id="WP_031574272.1">
    <property type="nucleotide sequence ID" value="NZ_JMEB01000274.1"/>
</dbReference>
<gene>
    <name evidence="1" type="ORF">A6M23_08865</name>
</gene>
<reference evidence="1" key="1">
    <citation type="journal article" date="2016" name="Int. J. Mol. Sci.">
        <title>Comparative genomics of the extreme acidophile Acidithiobacillus thiooxidans reveals intraspecific divergence and niche adaptation.</title>
        <authorList>
            <person name="Zhang X."/>
            <person name="Feng X."/>
            <person name="Tao J."/>
            <person name="Ma L."/>
            <person name="Xiao Y."/>
            <person name="Liang Y."/>
            <person name="Liu X."/>
            <person name="Yin H."/>
        </authorList>
    </citation>
    <scope>NUCLEOTIDE SEQUENCE [LARGE SCALE GENOMIC DNA]</scope>
    <source>
        <strain evidence="1">DXS-W</strain>
    </source>
</reference>
<keyword evidence="2" id="KW-1185">Reference proteome</keyword>